<dbReference type="Proteomes" id="UP000286045">
    <property type="component" value="Unassembled WGS sequence"/>
</dbReference>
<dbReference type="SUPFAM" id="SSF54160">
    <property type="entry name" value="Chromo domain-like"/>
    <property type="match status" value="1"/>
</dbReference>
<dbReference type="InterPro" id="IPR023779">
    <property type="entry name" value="Chromodomain_CS"/>
</dbReference>
<dbReference type="Pfam" id="PF00385">
    <property type="entry name" value="Chromo"/>
    <property type="match status" value="1"/>
</dbReference>
<dbReference type="InterPro" id="IPR023780">
    <property type="entry name" value="Chromo_domain"/>
</dbReference>
<dbReference type="InterPro" id="IPR051219">
    <property type="entry name" value="Heterochromatin_chromo-domain"/>
</dbReference>
<proteinExistence type="predicted"/>
<dbReference type="SMART" id="SM00298">
    <property type="entry name" value="CHROMO"/>
    <property type="match status" value="1"/>
</dbReference>
<evidence type="ECO:0000256" key="4">
    <source>
        <dbReference type="SAM" id="MobiDB-lite"/>
    </source>
</evidence>
<dbReference type="PANTHER" id="PTHR22812">
    <property type="entry name" value="CHROMOBOX PROTEIN"/>
    <property type="match status" value="1"/>
</dbReference>
<feature type="compositionally biased region" description="Acidic residues" evidence="4">
    <location>
        <begin position="55"/>
        <end position="64"/>
    </location>
</feature>
<evidence type="ECO:0000313" key="7">
    <source>
        <dbReference type="Proteomes" id="UP000286045"/>
    </source>
</evidence>
<feature type="compositionally biased region" description="Basic and acidic residues" evidence="4">
    <location>
        <begin position="99"/>
        <end position="118"/>
    </location>
</feature>
<protein>
    <recommendedName>
        <fullName evidence="5">Chromo domain-containing protein</fullName>
    </recommendedName>
</protein>
<feature type="compositionally biased region" description="Basic residues" evidence="4">
    <location>
        <begin position="167"/>
        <end position="176"/>
    </location>
</feature>
<dbReference type="GO" id="GO:0006338">
    <property type="term" value="P:chromatin remodeling"/>
    <property type="evidence" value="ECO:0007669"/>
    <property type="project" value="UniProtKB-ARBA"/>
</dbReference>
<dbReference type="STRING" id="363999.A0A439DFJ4"/>
<comment type="caution">
    <text evidence="6">The sequence shown here is derived from an EMBL/GenBank/DDBJ whole genome shotgun (WGS) entry which is preliminary data.</text>
</comment>
<dbReference type="CDD" id="cd00024">
    <property type="entry name" value="CD_CSD"/>
    <property type="match status" value="1"/>
</dbReference>
<evidence type="ECO:0000259" key="5">
    <source>
        <dbReference type="PROSITE" id="PS50013"/>
    </source>
</evidence>
<keyword evidence="7" id="KW-1185">Reference proteome</keyword>
<accession>A0A439DFJ4</accession>
<dbReference type="PROSITE" id="PS00598">
    <property type="entry name" value="CHROMO_1"/>
    <property type="match status" value="1"/>
</dbReference>
<reference evidence="6 7" key="1">
    <citation type="submission" date="2018-12" db="EMBL/GenBank/DDBJ databases">
        <title>Draft genome sequence of Xylaria grammica IHI A82.</title>
        <authorList>
            <person name="Buettner E."/>
            <person name="Kellner H."/>
        </authorList>
    </citation>
    <scope>NUCLEOTIDE SEQUENCE [LARGE SCALE GENOMIC DNA]</scope>
    <source>
        <strain evidence="6 7">IHI A82</strain>
    </source>
</reference>
<organism evidence="6 7">
    <name type="scientific">Xylaria grammica</name>
    <dbReference type="NCBI Taxonomy" id="363999"/>
    <lineage>
        <taxon>Eukaryota</taxon>
        <taxon>Fungi</taxon>
        <taxon>Dikarya</taxon>
        <taxon>Ascomycota</taxon>
        <taxon>Pezizomycotina</taxon>
        <taxon>Sordariomycetes</taxon>
        <taxon>Xylariomycetidae</taxon>
        <taxon>Xylariales</taxon>
        <taxon>Xylariaceae</taxon>
        <taxon>Xylaria</taxon>
    </lineage>
</organism>
<keyword evidence="3" id="KW-0539">Nucleus</keyword>
<evidence type="ECO:0000256" key="3">
    <source>
        <dbReference type="ARBA" id="ARBA00023242"/>
    </source>
</evidence>
<feature type="region of interest" description="Disordered" evidence="4">
    <location>
        <begin position="1"/>
        <end position="238"/>
    </location>
</feature>
<dbReference type="GO" id="GO:0005634">
    <property type="term" value="C:nucleus"/>
    <property type="evidence" value="ECO:0007669"/>
    <property type="project" value="UniProtKB-SubCell"/>
</dbReference>
<sequence>MGMASSSRSHIRDGPQNLEPALRTRRDPDDDIPMVNIQSHIQSGEGEYTHKEESQSADEIDEGVENATLKDGAPKAVLKRRSKKGGNIAAFDEENTGEGGRDNEQDKVHDDGQDHDSDVESEGGNIRHKEAKLRKSSRRIVMPIREETVSSDSTPQNPGGGAQSSSPRKRGRPAKRLVRDSDSRISTEAERKEKKVKLRKSTRAAAESANQQITKQSKKSPRTAASMPSTSKTRTTALPKKVAKVEYEVELILDARKKSGTTEYLVKWKGYHVSDSSWEPAANLTHCARALNEFRSGKR</sequence>
<dbReference type="InterPro" id="IPR000953">
    <property type="entry name" value="Chromo/chromo_shadow_dom"/>
</dbReference>
<name>A0A439DFJ4_9PEZI</name>
<dbReference type="InterPro" id="IPR016197">
    <property type="entry name" value="Chromo-like_dom_sf"/>
</dbReference>
<comment type="subunit">
    <text evidence="2">Component of the NuA4 histone acetyltransferase complex.</text>
</comment>
<dbReference type="EMBL" id="RYZI01000032">
    <property type="protein sequence ID" value="RWA13184.1"/>
    <property type="molecule type" value="Genomic_DNA"/>
</dbReference>
<feature type="domain" description="Chromo" evidence="5">
    <location>
        <begin position="247"/>
        <end position="299"/>
    </location>
</feature>
<feature type="compositionally biased region" description="Basic residues" evidence="4">
    <location>
        <begin position="129"/>
        <end position="138"/>
    </location>
</feature>
<gene>
    <name evidence="6" type="ORF">EKO27_g1924</name>
</gene>
<evidence type="ECO:0000256" key="1">
    <source>
        <dbReference type="ARBA" id="ARBA00004123"/>
    </source>
</evidence>
<feature type="compositionally biased region" description="Polar residues" evidence="4">
    <location>
        <begin position="226"/>
        <end position="236"/>
    </location>
</feature>
<comment type="subcellular location">
    <subcellularLocation>
        <location evidence="1">Nucleus</location>
    </subcellularLocation>
</comment>
<feature type="compositionally biased region" description="Basic and acidic residues" evidence="4">
    <location>
        <begin position="177"/>
        <end position="193"/>
    </location>
</feature>
<dbReference type="AlphaFoldDB" id="A0A439DFJ4"/>
<dbReference type="PROSITE" id="PS50013">
    <property type="entry name" value="CHROMO_2"/>
    <property type="match status" value="1"/>
</dbReference>
<evidence type="ECO:0000256" key="2">
    <source>
        <dbReference type="ARBA" id="ARBA00011353"/>
    </source>
</evidence>
<dbReference type="Gene3D" id="2.40.50.40">
    <property type="match status" value="1"/>
</dbReference>
<evidence type="ECO:0000313" key="6">
    <source>
        <dbReference type="EMBL" id="RWA13184.1"/>
    </source>
</evidence>